<dbReference type="InterPro" id="IPR017850">
    <property type="entry name" value="Alkaline_phosphatase_core_sf"/>
</dbReference>
<comment type="caution">
    <text evidence="2">The sequence shown here is derived from an EMBL/GenBank/DDBJ whole genome shotgun (WGS) entry which is preliminary data.</text>
</comment>
<dbReference type="SUPFAM" id="SSF53649">
    <property type="entry name" value="Alkaline phosphatase-like"/>
    <property type="match status" value="1"/>
</dbReference>
<dbReference type="Gene3D" id="3.40.50.720">
    <property type="entry name" value="NAD(P)-binding Rossmann-like Domain"/>
    <property type="match status" value="1"/>
</dbReference>
<dbReference type="Gene3D" id="3.40.720.10">
    <property type="entry name" value="Alkaline Phosphatase, subunit A"/>
    <property type="match status" value="1"/>
</dbReference>
<dbReference type="Proteomes" id="UP001301012">
    <property type="component" value="Unassembled WGS sequence"/>
</dbReference>
<proteinExistence type="predicted"/>
<accession>A0ABT7E6Y5</accession>
<name>A0ABT7E6Y5_9FIRM</name>
<evidence type="ECO:0000313" key="3">
    <source>
        <dbReference type="Proteomes" id="UP001301012"/>
    </source>
</evidence>
<dbReference type="EMBL" id="JASKYM010000001">
    <property type="protein sequence ID" value="MDK2562689.1"/>
    <property type="molecule type" value="Genomic_DNA"/>
</dbReference>
<gene>
    <name evidence="2" type="ORF">QOZ84_03935</name>
</gene>
<evidence type="ECO:0000259" key="1">
    <source>
        <dbReference type="Pfam" id="PF00884"/>
    </source>
</evidence>
<organism evidence="2 3">
    <name type="scientific">Romboutsia sedimentorum</name>
    <dbReference type="NCBI Taxonomy" id="1368474"/>
    <lineage>
        <taxon>Bacteria</taxon>
        <taxon>Bacillati</taxon>
        <taxon>Bacillota</taxon>
        <taxon>Clostridia</taxon>
        <taxon>Peptostreptococcales</taxon>
        <taxon>Peptostreptococcaceae</taxon>
        <taxon>Romboutsia</taxon>
    </lineage>
</organism>
<dbReference type="InterPro" id="IPR000917">
    <property type="entry name" value="Sulfatase_N"/>
</dbReference>
<sequence>MSILNDKLNHIISHSKINFYENEIIKDLRDRKINVNIAEEINYIWNKIDKKSRVAIYGAGNHTMKLFEIVNRNDKNIVCIVDNLKPEGKFLGYPLINKEKMKDYNLDVVFISTLGYAEEIKQEVNETFSNINVIDIYETLQKLGYDTNKPFYYNRDSEVYTSIYEIKNIYKKSKSEKYLSNLIYRYLNAKDFLNSYKYIEEYVEKEYVQSELFKLLCEKLNRLISDIKISIEKQQKKNGLILLIDALRWKDIYKIDNMKFIKDISKKGINCNKAYTHVPYTSMSILSMITEKKLLDDNLINEQFPIQNQGILAKINELDYRFKYYGNQVQFFTKEFCNQSNNNNIAQLLWDYVCDTYENSQNISIIHIMEAHSPYIAGNHKDRPVDFEPYASRNLTKNEILIKKQQRGEVLEYVDEQLKYYFDFIDKKTSLIITSDHGNILEYDLNNKNDNFYIEDLINIPYIILDDSISPKKEERLVSHLDTSKIICNLIQQNKPFQAIEKREFVEINRDFTYSKFHIKKLSGMKKLHLGRAFKCFSTKTEKYIMHYDGTEEFYILPNEDQNFINDIKYKQRIEEIKKKINNKLPNFNEERFKYAREIFKIESSY</sequence>
<evidence type="ECO:0000313" key="2">
    <source>
        <dbReference type="EMBL" id="MDK2562689.1"/>
    </source>
</evidence>
<protein>
    <submittedName>
        <fullName evidence="2">Sulfatase-like hydrolase/transferase</fullName>
    </submittedName>
</protein>
<feature type="domain" description="Sulfatase N-terminal" evidence="1">
    <location>
        <begin position="238"/>
        <end position="482"/>
    </location>
</feature>
<reference evidence="2 3" key="1">
    <citation type="submission" date="2023-05" db="EMBL/GenBank/DDBJ databases">
        <title>Rombocin, a short stable natural nisin variant, displays selective antimicrobial activity against Listeria monocytogenes and employs dual mode of action to kill target bacterial strains.</title>
        <authorList>
            <person name="Wambui J."/>
            <person name="Stephan R."/>
            <person name="Kuipers O.P."/>
        </authorList>
    </citation>
    <scope>NUCLEOTIDE SEQUENCE [LARGE SCALE GENOMIC DNA]</scope>
    <source>
        <strain evidence="2 3">RC002</strain>
    </source>
</reference>
<keyword evidence="3" id="KW-1185">Reference proteome</keyword>
<dbReference type="RefSeq" id="WP_284131653.1">
    <property type="nucleotide sequence ID" value="NZ_JASKYM010000001.1"/>
</dbReference>
<dbReference type="Pfam" id="PF00884">
    <property type="entry name" value="Sulfatase"/>
    <property type="match status" value="1"/>
</dbReference>